<evidence type="ECO:0000313" key="1">
    <source>
        <dbReference type="EMBL" id="KAK2112805.1"/>
    </source>
</evidence>
<evidence type="ECO:0000313" key="2">
    <source>
        <dbReference type="Proteomes" id="UP001266305"/>
    </source>
</evidence>
<reference evidence="1 2" key="1">
    <citation type="submission" date="2023-05" db="EMBL/GenBank/DDBJ databases">
        <title>B98-5 Cell Line De Novo Hybrid Assembly: An Optical Mapping Approach.</title>
        <authorList>
            <person name="Kananen K."/>
            <person name="Auerbach J.A."/>
            <person name="Kautto E."/>
            <person name="Blachly J.S."/>
        </authorList>
    </citation>
    <scope>NUCLEOTIDE SEQUENCE [LARGE SCALE GENOMIC DNA]</scope>
    <source>
        <strain evidence="1">B95-8</strain>
        <tissue evidence="1">Cell line</tissue>
    </source>
</reference>
<sequence>MNTCRVQLKCAMYVHDDFLPMNLVPTTGSSRQALFCYDQVAHIPETSLVSGVLLIKEAVSFVASLFDAY</sequence>
<comment type="caution">
    <text evidence="1">The sequence shown here is derived from an EMBL/GenBank/DDBJ whole genome shotgun (WGS) entry which is preliminary data.</text>
</comment>
<dbReference type="Proteomes" id="UP001266305">
    <property type="component" value="Unassembled WGS sequence"/>
</dbReference>
<proteinExistence type="predicted"/>
<protein>
    <submittedName>
        <fullName evidence="1">Uncharacterized protein</fullName>
    </submittedName>
</protein>
<name>A0ABQ9VTV4_SAGOE</name>
<accession>A0ABQ9VTV4</accession>
<gene>
    <name evidence="1" type="ORF">P7K49_012552</name>
</gene>
<dbReference type="EMBL" id="JASSZA010000005">
    <property type="protein sequence ID" value="KAK2112805.1"/>
    <property type="molecule type" value="Genomic_DNA"/>
</dbReference>
<organism evidence="1 2">
    <name type="scientific">Saguinus oedipus</name>
    <name type="common">Cotton-top tamarin</name>
    <name type="synonym">Oedipomidas oedipus</name>
    <dbReference type="NCBI Taxonomy" id="9490"/>
    <lineage>
        <taxon>Eukaryota</taxon>
        <taxon>Metazoa</taxon>
        <taxon>Chordata</taxon>
        <taxon>Craniata</taxon>
        <taxon>Vertebrata</taxon>
        <taxon>Euteleostomi</taxon>
        <taxon>Mammalia</taxon>
        <taxon>Eutheria</taxon>
        <taxon>Euarchontoglires</taxon>
        <taxon>Primates</taxon>
        <taxon>Haplorrhini</taxon>
        <taxon>Platyrrhini</taxon>
        <taxon>Cebidae</taxon>
        <taxon>Callitrichinae</taxon>
        <taxon>Saguinus</taxon>
    </lineage>
</organism>
<keyword evidence="2" id="KW-1185">Reference proteome</keyword>